<evidence type="ECO:0000256" key="9">
    <source>
        <dbReference type="ARBA" id="ARBA00023012"/>
    </source>
</evidence>
<sequence length="412" mass="44283">MRRPRRITLRARLTLIYGGLFLAGGVVLLGVTYALFNSQVGRGTIRLLTRVGPEPGTDTVITTNELNDVIINSEAERVAREQAALLREAAAHSLLVQGTIALVVVGALAIGFGWLVAGRVLAPLHGVTGSARRIAASADPRQHRRITLRGPDDEVKDLAEAFNTMVERLDRSFDGQRRFVANASHELRTPLTLNRSLVEVAMHRRSASPDVKELGEKLLQINSRHERLISGLLVLAKSENVVERFPLDLANVVTHVVAQTADQARAAGVTVTDSPAEAPTLGDALLLERLVHNLVENGIRHNEPGGWVHVGTRTRGDVVEIEVSNTGPAVADAEVPALFEPFRRRAAPRLDSAKGAGLGLSIVRSVASAHDGEVAARPRDGGGLVVTVRLPARVSVQDRTSFGMSRRPASGR</sequence>
<evidence type="ECO:0000313" key="15">
    <source>
        <dbReference type="Proteomes" id="UP000274843"/>
    </source>
</evidence>
<dbReference type="PANTHER" id="PTHR45436:SF5">
    <property type="entry name" value="SENSOR HISTIDINE KINASE TRCS"/>
    <property type="match status" value="1"/>
</dbReference>
<evidence type="ECO:0000256" key="8">
    <source>
        <dbReference type="ARBA" id="ARBA00022989"/>
    </source>
</evidence>
<keyword evidence="7 14" id="KW-0418">Kinase</keyword>
<feature type="domain" description="HAMP" evidence="13">
    <location>
        <begin position="118"/>
        <end position="174"/>
    </location>
</feature>
<dbReference type="PROSITE" id="PS50885">
    <property type="entry name" value="HAMP"/>
    <property type="match status" value="1"/>
</dbReference>
<dbReference type="GO" id="GO:0000155">
    <property type="term" value="F:phosphorelay sensor kinase activity"/>
    <property type="evidence" value="ECO:0007669"/>
    <property type="project" value="InterPro"/>
</dbReference>
<dbReference type="EMBL" id="RKHY01000001">
    <property type="protein sequence ID" value="ROS40488.1"/>
    <property type="molecule type" value="Genomic_DNA"/>
</dbReference>
<dbReference type="InterPro" id="IPR036890">
    <property type="entry name" value="HATPase_C_sf"/>
</dbReference>
<evidence type="ECO:0000256" key="3">
    <source>
        <dbReference type="ARBA" id="ARBA00012438"/>
    </source>
</evidence>
<dbReference type="InterPro" id="IPR036097">
    <property type="entry name" value="HisK_dim/P_sf"/>
</dbReference>
<dbReference type="Pfam" id="PF00672">
    <property type="entry name" value="HAMP"/>
    <property type="match status" value="1"/>
</dbReference>
<feature type="domain" description="Histidine kinase" evidence="12">
    <location>
        <begin position="182"/>
        <end position="394"/>
    </location>
</feature>
<evidence type="ECO:0000256" key="6">
    <source>
        <dbReference type="ARBA" id="ARBA00022692"/>
    </source>
</evidence>
<dbReference type="InterPro" id="IPR003661">
    <property type="entry name" value="HisK_dim/P_dom"/>
</dbReference>
<dbReference type="Gene3D" id="1.10.287.130">
    <property type="match status" value="1"/>
</dbReference>
<name>A0A3N2GV44_9PSEU</name>
<feature type="transmembrane region" description="Helical" evidence="11">
    <location>
        <begin position="94"/>
        <end position="117"/>
    </location>
</feature>
<evidence type="ECO:0000259" key="13">
    <source>
        <dbReference type="PROSITE" id="PS50885"/>
    </source>
</evidence>
<keyword evidence="4" id="KW-0597">Phosphoprotein</keyword>
<dbReference type="CDD" id="cd00082">
    <property type="entry name" value="HisKA"/>
    <property type="match status" value="1"/>
</dbReference>
<accession>A0A3N2GV44</accession>
<reference evidence="14 15" key="1">
    <citation type="submission" date="2018-11" db="EMBL/GenBank/DDBJ databases">
        <title>Sequencing the genomes of 1000 actinobacteria strains.</title>
        <authorList>
            <person name="Klenk H.-P."/>
        </authorList>
    </citation>
    <scope>NUCLEOTIDE SEQUENCE [LARGE SCALE GENOMIC DNA]</scope>
    <source>
        <strain evidence="14 15">DSM 44348</strain>
    </source>
</reference>
<dbReference type="PROSITE" id="PS50109">
    <property type="entry name" value="HIS_KIN"/>
    <property type="match status" value="1"/>
</dbReference>
<dbReference type="PRINTS" id="PR00344">
    <property type="entry name" value="BCTRLSENSOR"/>
</dbReference>
<evidence type="ECO:0000256" key="10">
    <source>
        <dbReference type="ARBA" id="ARBA00023136"/>
    </source>
</evidence>
<dbReference type="SUPFAM" id="SSF55874">
    <property type="entry name" value="ATPase domain of HSP90 chaperone/DNA topoisomerase II/histidine kinase"/>
    <property type="match status" value="1"/>
</dbReference>
<proteinExistence type="predicted"/>
<keyword evidence="8 11" id="KW-1133">Transmembrane helix</keyword>
<dbReference type="Proteomes" id="UP000274843">
    <property type="component" value="Unassembled WGS sequence"/>
</dbReference>
<feature type="transmembrane region" description="Helical" evidence="11">
    <location>
        <begin position="12"/>
        <end position="36"/>
    </location>
</feature>
<dbReference type="Gene3D" id="3.30.565.10">
    <property type="entry name" value="Histidine kinase-like ATPase, C-terminal domain"/>
    <property type="match status" value="1"/>
</dbReference>
<dbReference type="SUPFAM" id="SSF47384">
    <property type="entry name" value="Homodimeric domain of signal transducing histidine kinase"/>
    <property type="match status" value="1"/>
</dbReference>
<keyword evidence="6 11" id="KW-0812">Transmembrane</keyword>
<evidence type="ECO:0000256" key="1">
    <source>
        <dbReference type="ARBA" id="ARBA00000085"/>
    </source>
</evidence>
<dbReference type="RefSeq" id="WP_123684039.1">
    <property type="nucleotide sequence ID" value="NZ_RKHY01000001.1"/>
</dbReference>
<evidence type="ECO:0000259" key="12">
    <source>
        <dbReference type="PROSITE" id="PS50109"/>
    </source>
</evidence>
<dbReference type="CDD" id="cd06225">
    <property type="entry name" value="HAMP"/>
    <property type="match status" value="1"/>
</dbReference>
<dbReference type="SMART" id="SM00387">
    <property type="entry name" value="HATPase_c"/>
    <property type="match status" value="1"/>
</dbReference>
<comment type="subcellular location">
    <subcellularLocation>
        <location evidence="2">Cell membrane</location>
    </subcellularLocation>
</comment>
<dbReference type="InterPro" id="IPR003660">
    <property type="entry name" value="HAMP_dom"/>
</dbReference>
<evidence type="ECO:0000256" key="2">
    <source>
        <dbReference type="ARBA" id="ARBA00004236"/>
    </source>
</evidence>
<organism evidence="14 15">
    <name type="scientific">Amycolatopsis thermoflava</name>
    <dbReference type="NCBI Taxonomy" id="84480"/>
    <lineage>
        <taxon>Bacteria</taxon>
        <taxon>Bacillati</taxon>
        <taxon>Actinomycetota</taxon>
        <taxon>Actinomycetes</taxon>
        <taxon>Pseudonocardiales</taxon>
        <taxon>Pseudonocardiaceae</taxon>
        <taxon>Amycolatopsis</taxon>
        <taxon>Amycolatopsis methanolica group</taxon>
    </lineage>
</organism>
<evidence type="ECO:0000256" key="11">
    <source>
        <dbReference type="SAM" id="Phobius"/>
    </source>
</evidence>
<dbReference type="GeneID" id="301844215"/>
<dbReference type="Pfam" id="PF02518">
    <property type="entry name" value="HATPase_c"/>
    <property type="match status" value="1"/>
</dbReference>
<keyword evidence="10 11" id="KW-0472">Membrane</keyword>
<dbReference type="SMART" id="SM00388">
    <property type="entry name" value="HisKA"/>
    <property type="match status" value="1"/>
</dbReference>
<dbReference type="InterPro" id="IPR003594">
    <property type="entry name" value="HATPase_dom"/>
</dbReference>
<dbReference type="SUPFAM" id="SSF158472">
    <property type="entry name" value="HAMP domain-like"/>
    <property type="match status" value="1"/>
</dbReference>
<evidence type="ECO:0000256" key="7">
    <source>
        <dbReference type="ARBA" id="ARBA00022777"/>
    </source>
</evidence>
<keyword evidence="9" id="KW-0902">Two-component regulatory system</keyword>
<dbReference type="EC" id="2.7.13.3" evidence="3"/>
<comment type="catalytic activity">
    <reaction evidence="1">
        <text>ATP + protein L-histidine = ADP + protein N-phospho-L-histidine.</text>
        <dbReference type="EC" id="2.7.13.3"/>
    </reaction>
</comment>
<dbReference type="Pfam" id="PF00512">
    <property type="entry name" value="HisKA"/>
    <property type="match status" value="1"/>
</dbReference>
<dbReference type="Gene3D" id="6.10.340.10">
    <property type="match status" value="1"/>
</dbReference>
<dbReference type="GO" id="GO:0005886">
    <property type="term" value="C:plasma membrane"/>
    <property type="evidence" value="ECO:0007669"/>
    <property type="project" value="UniProtKB-SubCell"/>
</dbReference>
<dbReference type="InterPro" id="IPR004358">
    <property type="entry name" value="Sig_transdc_His_kin-like_C"/>
</dbReference>
<evidence type="ECO:0000313" key="14">
    <source>
        <dbReference type="EMBL" id="ROS40488.1"/>
    </source>
</evidence>
<keyword evidence="5" id="KW-0808">Transferase</keyword>
<dbReference type="InterPro" id="IPR005467">
    <property type="entry name" value="His_kinase_dom"/>
</dbReference>
<protein>
    <recommendedName>
        <fullName evidence="3">histidine kinase</fullName>
        <ecNumber evidence="3">2.7.13.3</ecNumber>
    </recommendedName>
</protein>
<dbReference type="SMART" id="SM00304">
    <property type="entry name" value="HAMP"/>
    <property type="match status" value="1"/>
</dbReference>
<gene>
    <name evidence="14" type="ORF">EDD35_2824</name>
</gene>
<dbReference type="PANTHER" id="PTHR45436">
    <property type="entry name" value="SENSOR HISTIDINE KINASE YKOH"/>
    <property type="match status" value="1"/>
</dbReference>
<keyword evidence="15" id="KW-1185">Reference proteome</keyword>
<dbReference type="AlphaFoldDB" id="A0A3N2GV44"/>
<dbReference type="InterPro" id="IPR050428">
    <property type="entry name" value="TCS_sensor_his_kinase"/>
</dbReference>
<evidence type="ECO:0000256" key="4">
    <source>
        <dbReference type="ARBA" id="ARBA00022553"/>
    </source>
</evidence>
<evidence type="ECO:0000256" key="5">
    <source>
        <dbReference type="ARBA" id="ARBA00022679"/>
    </source>
</evidence>
<comment type="caution">
    <text evidence="14">The sequence shown here is derived from an EMBL/GenBank/DDBJ whole genome shotgun (WGS) entry which is preliminary data.</text>
</comment>